<reference evidence="1" key="1">
    <citation type="submission" date="2023-06" db="EMBL/GenBank/DDBJ databases">
        <title>Conoideocrella luteorostrata (Hypocreales: Clavicipitaceae), a potential biocontrol fungus for elongate hemlock scale in United States Christmas tree production areas.</title>
        <authorList>
            <person name="Barrett H."/>
            <person name="Lovett B."/>
            <person name="Macias A.M."/>
            <person name="Stajich J.E."/>
            <person name="Kasson M.T."/>
        </authorList>
    </citation>
    <scope>NUCLEOTIDE SEQUENCE</scope>
    <source>
        <strain evidence="1">ARSEF 14590</strain>
    </source>
</reference>
<keyword evidence="2" id="KW-1185">Reference proteome</keyword>
<gene>
    <name evidence="1" type="ORF">QQS21_008696</name>
</gene>
<proteinExistence type="predicted"/>
<protein>
    <submittedName>
        <fullName evidence="1">Uncharacterized protein</fullName>
    </submittedName>
</protein>
<accession>A0AAJ0FWB7</accession>
<comment type="caution">
    <text evidence="1">The sequence shown here is derived from an EMBL/GenBank/DDBJ whole genome shotgun (WGS) entry which is preliminary data.</text>
</comment>
<dbReference type="EMBL" id="JASWJB010000204">
    <property type="protein sequence ID" value="KAK2593608.1"/>
    <property type="molecule type" value="Genomic_DNA"/>
</dbReference>
<evidence type="ECO:0000313" key="1">
    <source>
        <dbReference type="EMBL" id="KAK2593608.1"/>
    </source>
</evidence>
<dbReference type="Proteomes" id="UP001251528">
    <property type="component" value="Unassembled WGS sequence"/>
</dbReference>
<sequence length="206" mass="23053">MEHKQLLPRPDNQALLPLNYQPPALLNYLSPALFDHHQPSALFDYQHSPAPCSNQPLPTPLIDQAGALAYDITIPFIAPPRQSLLSDDLLFFLYNFAYLQDAEDKPNVLIQAIFNQYYTAEKGYAVCSNWSPTGDASDKVHHAVQHLDGHVVQILRTKLLYCGTKTSEDPKIAERQVKRVAQRNLKKTGGIFMYAMTGWGSKCATG</sequence>
<name>A0AAJ0FWB7_9HYPO</name>
<dbReference type="AlphaFoldDB" id="A0AAJ0FWB7"/>
<evidence type="ECO:0000313" key="2">
    <source>
        <dbReference type="Proteomes" id="UP001251528"/>
    </source>
</evidence>
<organism evidence="1 2">
    <name type="scientific">Conoideocrella luteorostrata</name>
    <dbReference type="NCBI Taxonomy" id="1105319"/>
    <lineage>
        <taxon>Eukaryota</taxon>
        <taxon>Fungi</taxon>
        <taxon>Dikarya</taxon>
        <taxon>Ascomycota</taxon>
        <taxon>Pezizomycotina</taxon>
        <taxon>Sordariomycetes</taxon>
        <taxon>Hypocreomycetidae</taxon>
        <taxon>Hypocreales</taxon>
        <taxon>Clavicipitaceae</taxon>
        <taxon>Conoideocrella</taxon>
    </lineage>
</organism>